<name>A0A1B6MGU3_9HEMI</name>
<sequence>LELLQKKLSNRTDDLVSIEKENTRRLQLQTMLEQEAIRLYDLVRARADKKDKKVTMAELETHEREVKLLEAVLMEQQNLKHQLEAEIRQLSYKCTPPEQRKPEGKPSETKRTLDMPKRTLEVEEVKMKRKTRSSLRSAEGDTGAERKDKT</sequence>
<protein>
    <submittedName>
        <fullName evidence="3">Uncharacterized protein</fullName>
    </submittedName>
</protein>
<proteinExistence type="predicted"/>
<accession>A0A1B6MGU3</accession>
<evidence type="ECO:0000313" key="3">
    <source>
        <dbReference type="EMBL" id="JAT35170.1"/>
    </source>
</evidence>
<dbReference type="AlphaFoldDB" id="A0A1B6MGU3"/>
<evidence type="ECO:0000256" key="2">
    <source>
        <dbReference type="SAM" id="MobiDB-lite"/>
    </source>
</evidence>
<organism evidence="3">
    <name type="scientific">Graphocephala atropunctata</name>
    <dbReference type="NCBI Taxonomy" id="36148"/>
    <lineage>
        <taxon>Eukaryota</taxon>
        <taxon>Metazoa</taxon>
        <taxon>Ecdysozoa</taxon>
        <taxon>Arthropoda</taxon>
        <taxon>Hexapoda</taxon>
        <taxon>Insecta</taxon>
        <taxon>Pterygota</taxon>
        <taxon>Neoptera</taxon>
        <taxon>Paraneoptera</taxon>
        <taxon>Hemiptera</taxon>
        <taxon>Auchenorrhyncha</taxon>
        <taxon>Membracoidea</taxon>
        <taxon>Cicadellidae</taxon>
        <taxon>Cicadellinae</taxon>
        <taxon>Cicadellini</taxon>
        <taxon>Graphocephala</taxon>
    </lineage>
</organism>
<feature type="compositionally biased region" description="Basic and acidic residues" evidence="2">
    <location>
        <begin position="98"/>
        <end position="126"/>
    </location>
</feature>
<keyword evidence="1" id="KW-0175">Coiled coil</keyword>
<evidence type="ECO:0000256" key="1">
    <source>
        <dbReference type="SAM" id="Coils"/>
    </source>
</evidence>
<dbReference type="EMBL" id="GEBQ01004807">
    <property type="protein sequence ID" value="JAT35170.1"/>
    <property type="molecule type" value="Transcribed_RNA"/>
</dbReference>
<gene>
    <name evidence="3" type="ORF">g.52632</name>
</gene>
<feature type="non-terminal residue" evidence="3">
    <location>
        <position position="1"/>
    </location>
</feature>
<feature type="coiled-coil region" evidence="1">
    <location>
        <begin position="52"/>
        <end position="93"/>
    </location>
</feature>
<feature type="non-terminal residue" evidence="3">
    <location>
        <position position="150"/>
    </location>
</feature>
<feature type="region of interest" description="Disordered" evidence="2">
    <location>
        <begin position="93"/>
        <end position="150"/>
    </location>
</feature>
<reference evidence="3" key="1">
    <citation type="submission" date="2015-11" db="EMBL/GenBank/DDBJ databases">
        <title>De novo transcriptome assembly of four potential Pierce s Disease insect vectors from Arizona vineyards.</title>
        <authorList>
            <person name="Tassone E.E."/>
        </authorList>
    </citation>
    <scope>NUCLEOTIDE SEQUENCE</scope>
</reference>